<proteinExistence type="predicted"/>
<dbReference type="Gene3D" id="3.90.1300.10">
    <property type="entry name" value="Amidase signature (AS) domain"/>
    <property type="match status" value="1"/>
</dbReference>
<dbReference type="PROSITE" id="PS51257">
    <property type="entry name" value="PROKAR_LIPOPROTEIN"/>
    <property type="match status" value="1"/>
</dbReference>
<evidence type="ECO:0000313" key="3">
    <source>
        <dbReference type="EMBL" id="MBO0330431.1"/>
    </source>
</evidence>
<sequence length="509" mass="56012">MIRNPLVFLLLLVTLLGCKTSEPAEPIDVTELTISEIHDAYKSGTFTAQQLTKAYLERIALLDSNTNALTTINPEALDIAKQLDAEFEKTGVLRPLQGIPIIVKDNINTEGMPTTAGSLALADYFPEEDAPIIKKLKQAGAIVLAKSNMAEWAFSPMHSESSTHGTTRNPYNLDYVPAGSSGGTGASVASNFGTAGLGTDTGNSIRGPSSHNALVGFRTTLGLISRTGIVPLYLRNDVVGPMCRTVEDATRVMEVMVGVDPEDPITEHSRGKTYTDYRQFLVKDGLKGARIGVLRELSEHEVDPEIKALFEQALLDLDSLGAEIVDPFDVPGFDTLRQDQWCATFKKDLEHFLATYVKRDTIQTLEDIVRIGTKSEFAKQRLSSQKDHDGRWGDSDVPCGDAYHDIKRIAFRKAMENAMDSLKLDAVVYPSWNNKPAHIDKFQEEYRGDNNQVISPHTGQPAFTVPMGYTSGNLPAGIQFLGRMYAEPVLIKLAYSYEQGTHHRKPPKL</sequence>
<dbReference type="RefSeq" id="WP_207070888.1">
    <property type="nucleotide sequence ID" value="NZ_JAFLND010000002.1"/>
</dbReference>
<dbReference type="InterPro" id="IPR023631">
    <property type="entry name" value="Amidase_dom"/>
</dbReference>
<feature type="signal peptide" evidence="1">
    <location>
        <begin position="1"/>
        <end position="24"/>
    </location>
</feature>
<organism evidence="3 4">
    <name type="scientific">[Muricauda] lutisoli</name>
    <dbReference type="NCBI Taxonomy" id="2816035"/>
    <lineage>
        <taxon>Bacteria</taxon>
        <taxon>Pseudomonadati</taxon>
        <taxon>Bacteroidota</taxon>
        <taxon>Flavobacteriia</taxon>
        <taxon>Flavobacteriales</taxon>
        <taxon>Flavobacteriaceae</taxon>
        <taxon>Allomuricauda</taxon>
    </lineage>
</organism>
<feature type="chain" id="PRO_5045952883" evidence="1">
    <location>
        <begin position="25"/>
        <end position="509"/>
    </location>
</feature>
<evidence type="ECO:0000259" key="2">
    <source>
        <dbReference type="Pfam" id="PF01425"/>
    </source>
</evidence>
<feature type="domain" description="Amidase" evidence="2">
    <location>
        <begin position="51"/>
        <end position="488"/>
    </location>
</feature>
<protein>
    <submittedName>
        <fullName evidence="3">Amidase</fullName>
    </submittedName>
</protein>
<dbReference type="EMBL" id="JAFLND010000002">
    <property type="protein sequence ID" value="MBO0330431.1"/>
    <property type="molecule type" value="Genomic_DNA"/>
</dbReference>
<reference evidence="3 4" key="1">
    <citation type="submission" date="2021-03" db="EMBL/GenBank/DDBJ databases">
        <title>Muricauda sp. CAU 1631 isolated from Incheon.</title>
        <authorList>
            <person name="Kim W."/>
        </authorList>
    </citation>
    <scope>NUCLEOTIDE SEQUENCE [LARGE SCALE GENOMIC DNA]</scope>
    <source>
        <strain evidence="3 4">CAU 1631</strain>
    </source>
</reference>
<dbReference type="PANTHER" id="PTHR42678">
    <property type="entry name" value="AMIDASE"/>
    <property type="match status" value="1"/>
</dbReference>
<name>A0ABS3EWW0_9FLAO</name>
<dbReference type="Pfam" id="PF01425">
    <property type="entry name" value="Amidase"/>
    <property type="match status" value="1"/>
</dbReference>
<accession>A0ABS3EWW0</accession>
<dbReference type="PANTHER" id="PTHR42678:SF34">
    <property type="entry name" value="OS04G0183300 PROTEIN"/>
    <property type="match status" value="1"/>
</dbReference>
<evidence type="ECO:0000256" key="1">
    <source>
        <dbReference type="SAM" id="SignalP"/>
    </source>
</evidence>
<keyword evidence="4" id="KW-1185">Reference proteome</keyword>
<dbReference type="PIRSF" id="PIRSF001221">
    <property type="entry name" value="Amidase_fungi"/>
    <property type="match status" value="1"/>
</dbReference>
<dbReference type="Proteomes" id="UP000664163">
    <property type="component" value="Unassembled WGS sequence"/>
</dbReference>
<gene>
    <name evidence="3" type="ORF">J0X13_07705</name>
</gene>
<evidence type="ECO:0000313" key="4">
    <source>
        <dbReference type="Proteomes" id="UP000664163"/>
    </source>
</evidence>
<dbReference type="SUPFAM" id="SSF75304">
    <property type="entry name" value="Amidase signature (AS) enzymes"/>
    <property type="match status" value="1"/>
</dbReference>
<comment type="caution">
    <text evidence="3">The sequence shown here is derived from an EMBL/GenBank/DDBJ whole genome shotgun (WGS) entry which is preliminary data.</text>
</comment>
<keyword evidence="1" id="KW-0732">Signal</keyword>
<dbReference type="InterPro" id="IPR036928">
    <property type="entry name" value="AS_sf"/>
</dbReference>